<comment type="caution">
    <text evidence="2">The sequence shown here is derived from an EMBL/GenBank/DDBJ whole genome shotgun (WGS) entry which is preliminary data.</text>
</comment>
<dbReference type="HAMAP" id="MF_00386">
    <property type="entry name" value="UPF0161_YidD"/>
    <property type="match status" value="1"/>
</dbReference>
<evidence type="ECO:0000313" key="3">
    <source>
        <dbReference type="Proteomes" id="UP000599085"/>
    </source>
</evidence>
<dbReference type="NCBIfam" id="TIGR00278">
    <property type="entry name" value="membrane protein insertion efficiency factor YidD"/>
    <property type="match status" value="1"/>
</dbReference>
<keyword evidence="1" id="KW-0472">Membrane</keyword>
<gene>
    <name evidence="2" type="primary">yidD</name>
    <name evidence="2" type="ORF">IGM82_00965</name>
</gene>
<name>A0ABR9MM96_9PROT</name>
<dbReference type="Proteomes" id="UP000599085">
    <property type="component" value="Unassembled WGS sequence"/>
</dbReference>
<sequence>MRAASGLFSLLLLGLIRLYRLFLSPFMGRQCRFHPSCSVYGEEAIRRHGPVRGGWLTLCRICRCHPFHPGGVDYPP</sequence>
<comment type="function">
    <text evidence="1">Could be involved in insertion of integral membrane proteins into the membrane.</text>
</comment>
<keyword evidence="3" id="KW-1185">Reference proteome</keyword>
<keyword evidence="1" id="KW-1003">Cell membrane</keyword>
<dbReference type="PANTHER" id="PTHR33383">
    <property type="entry name" value="MEMBRANE PROTEIN INSERTION EFFICIENCY FACTOR-RELATED"/>
    <property type="match status" value="1"/>
</dbReference>
<dbReference type="EMBL" id="JADAQV010000001">
    <property type="protein sequence ID" value="MBE1722990.1"/>
    <property type="molecule type" value="Genomic_DNA"/>
</dbReference>
<dbReference type="Pfam" id="PF01809">
    <property type="entry name" value="YidD"/>
    <property type="match status" value="1"/>
</dbReference>
<dbReference type="RefSeq" id="WP_081563013.1">
    <property type="nucleotide sequence ID" value="NZ_CANUIG010000001.1"/>
</dbReference>
<dbReference type="InterPro" id="IPR002696">
    <property type="entry name" value="Membr_insert_effic_factor_YidD"/>
</dbReference>
<proteinExistence type="inferred from homology"/>
<evidence type="ECO:0000256" key="1">
    <source>
        <dbReference type="HAMAP-Rule" id="MF_00386"/>
    </source>
</evidence>
<organism evidence="2 3">
    <name type="scientific">Bombella apis</name>
    <dbReference type="NCBI Taxonomy" id="1785988"/>
    <lineage>
        <taxon>Bacteria</taxon>
        <taxon>Pseudomonadati</taxon>
        <taxon>Pseudomonadota</taxon>
        <taxon>Alphaproteobacteria</taxon>
        <taxon>Acetobacterales</taxon>
        <taxon>Acetobacteraceae</taxon>
        <taxon>Bombella</taxon>
    </lineage>
</organism>
<comment type="subcellular location">
    <subcellularLocation>
        <location evidence="1">Cell membrane</location>
        <topology evidence="1">Peripheral membrane protein</topology>
        <orientation evidence="1">Cytoplasmic side</orientation>
    </subcellularLocation>
</comment>
<accession>A0ABR9MM96</accession>
<reference evidence="2 3" key="1">
    <citation type="submission" date="2020-09" db="EMBL/GenBank/DDBJ databases">
        <title>Bombella mellium and Bombella favum sp. nov., two novel species isolated from honey of Apis mellifera.</title>
        <authorList>
            <person name="Hilgarth M."/>
            <person name="Redwitz J."/>
            <person name="Ehrmann M.A."/>
            <person name="Vogel R.F."/>
            <person name="Jakob F."/>
        </authorList>
    </citation>
    <scope>NUCLEOTIDE SEQUENCE [LARGE SCALE GENOMIC DNA]</scope>
    <source>
        <strain evidence="2 3">MRM1</strain>
    </source>
</reference>
<comment type="similarity">
    <text evidence="1">Belongs to the UPF0161 family.</text>
</comment>
<dbReference type="SMART" id="SM01234">
    <property type="entry name" value="Haemolytic"/>
    <property type="match status" value="1"/>
</dbReference>
<protein>
    <recommendedName>
        <fullName evidence="1">Putative membrane protein insertion efficiency factor</fullName>
    </recommendedName>
</protein>
<evidence type="ECO:0000313" key="2">
    <source>
        <dbReference type="EMBL" id="MBE1722990.1"/>
    </source>
</evidence>
<dbReference type="PANTHER" id="PTHR33383:SF1">
    <property type="entry name" value="MEMBRANE PROTEIN INSERTION EFFICIENCY FACTOR-RELATED"/>
    <property type="match status" value="1"/>
</dbReference>